<feature type="domain" description="EGF-like" evidence="17">
    <location>
        <begin position="911"/>
        <end position="951"/>
    </location>
</feature>
<keyword evidence="7 16" id="KW-1133">Transmembrane helix</keyword>
<evidence type="ECO:0000256" key="14">
    <source>
        <dbReference type="PROSITE-ProRule" id="PRU00461"/>
    </source>
</evidence>
<evidence type="ECO:0000256" key="11">
    <source>
        <dbReference type="ARBA" id="ARBA00023180"/>
    </source>
</evidence>
<dbReference type="RefSeq" id="XP_008568401.1">
    <property type="nucleotide sequence ID" value="XM_008570179.1"/>
</dbReference>
<dbReference type="InterPro" id="IPR018097">
    <property type="entry name" value="EGF_Ca-bd_CS"/>
</dbReference>
<accession>A0ABM0QJ60</accession>
<keyword evidence="10 13" id="KW-1015">Disulfide bond</keyword>
<keyword evidence="11" id="KW-0325">Glycoprotein</keyword>
<keyword evidence="9 16" id="KW-0472">Membrane</keyword>
<evidence type="ECO:0000313" key="18">
    <source>
        <dbReference type="Proteomes" id="UP000694923"/>
    </source>
</evidence>
<feature type="transmembrane region" description="Helical" evidence="16">
    <location>
        <begin position="1032"/>
        <end position="1053"/>
    </location>
</feature>
<dbReference type="Proteomes" id="UP000694923">
    <property type="component" value="Unplaced"/>
</dbReference>
<dbReference type="PRINTS" id="PR00009">
    <property type="entry name" value="EGFTGF"/>
</dbReference>
<dbReference type="Pfam" id="PF12662">
    <property type="entry name" value="cEGF"/>
    <property type="match status" value="2"/>
</dbReference>
<feature type="repeat" description="LDL-receptor class B" evidence="14">
    <location>
        <begin position="523"/>
        <end position="565"/>
    </location>
</feature>
<keyword evidence="4 16" id="KW-0812">Transmembrane</keyword>
<dbReference type="PROSITE" id="PS00022">
    <property type="entry name" value="EGF_1"/>
    <property type="match status" value="1"/>
</dbReference>
<feature type="repeat" description="LDL-receptor class B" evidence="14">
    <location>
        <begin position="609"/>
        <end position="652"/>
    </location>
</feature>
<comment type="subcellular location">
    <subcellularLocation>
        <location evidence="1">Membrane</location>
        <topology evidence="1">Single-pass type I membrane protein</topology>
    </subcellularLocation>
</comment>
<dbReference type="Gene3D" id="2.10.25.10">
    <property type="entry name" value="Laminin"/>
    <property type="match status" value="7"/>
</dbReference>
<dbReference type="InterPro" id="IPR009030">
    <property type="entry name" value="Growth_fac_rcpt_cys_sf"/>
</dbReference>
<dbReference type="InterPro" id="IPR016317">
    <property type="entry name" value="Pro-epidermal_GF"/>
</dbReference>
<evidence type="ECO:0000256" key="6">
    <source>
        <dbReference type="ARBA" id="ARBA00022737"/>
    </source>
</evidence>
<feature type="disulfide bond" evidence="13">
    <location>
        <begin position="983"/>
        <end position="1000"/>
    </location>
</feature>
<organism evidence="18 19">
    <name type="scientific">Galeopterus variegatus</name>
    <name type="common">Malayan flying lemur</name>
    <name type="synonym">Cynocephalus variegatus</name>
    <dbReference type="NCBI Taxonomy" id="482537"/>
    <lineage>
        <taxon>Eukaryota</taxon>
        <taxon>Metazoa</taxon>
        <taxon>Chordata</taxon>
        <taxon>Craniata</taxon>
        <taxon>Vertebrata</taxon>
        <taxon>Euteleostomi</taxon>
        <taxon>Mammalia</taxon>
        <taxon>Eutheria</taxon>
        <taxon>Euarchontoglires</taxon>
        <taxon>Dermoptera</taxon>
        <taxon>Cynocephalidae</taxon>
        <taxon>Galeopterus</taxon>
    </lineage>
</organism>
<feature type="repeat" description="LDL-receptor class B" evidence="14">
    <location>
        <begin position="653"/>
        <end position="695"/>
    </location>
</feature>
<evidence type="ECO:0000256" key="2">
    <source>
        <dbReference type="ARBA" id="ARBA00017466"/>
    </source>
</evidence>
<dbReference type="Pfam" id="PF07645">
    <property type="entry name" value="EGF_CA"/>
    <property type="match status" value="2"/>
</dbReference>
<evidence type="ECO:0000259" key="17">
    <source>
        <dbReference type="PROSITE" id="PS50026"/>
    </source>
</evidence>
<dbReference type="PROSITE" id="PS50026">
    <property type="entry name" value="EGF_3"/>
    <property type="match status" value="4"/>
</dbReference>
<feature type="region of interest" description="Disordered" evidence="15">
    <location>
        <begin position="1107"/>
        <end position="1128"/>
    </location>
</feature>
<keyword evidence="3 13" id="KW-0245">EGF-like domain</keyword>
<dbReference type="PROSITE" id="PS51120">
    <property type="entry name" value="LDLRB"/>
    <property type="match status" value="4"/>
</dbReference>
<dbReference type="InterPro" id="IPR001881">
    <property type="entry name" value="EGF-like_Ca-bd_dom"/>
</dbReference>
<evidence type="ECO:0000256" key="16">
    <source>
        <dbReference type="SAM" id="Phobius"/>
    </source>
</evidence>
<comment type="function">
    <text evidence="12">EGF stimulates the growth of various epidermal and epithelial tissues in vivo and in vitro and of some fibroblasts in cell culture. Magnesiotropic hormone that stimulates magnesium reabsorption in the renal distal convoluted tubule via engagement of EGFR and activation of the magnesium channel TRPM6.</text>
</comment>
<sequence>MLLLLILLPVVFKFSFVSLSALQHWNCPDGLPVRSGSSACVGPAPFLIFSHGSSIFRIDLEGTNHEQLVADAGVSVIMDFHYSEERVYWVDLERQLLQRVFLNGSRQETVCNIEKNVSGMAINWINEEVIWANQQEGIITVTDMNGNNSHVLLSALKYPANIAVDPVERFIFWSSEVAGSLHRADLNGVEVKTLLETSEKITAVSLYVLDKRLFWVQYSTEGSHSHICSCDYNGGFVRLSKQLTQHNLFAMSLFGDRIFYSTWKKNTIWIANKLTGKDMVRISLDPSFAPPGELTVVHPLVQPKAEDNAQETEQKLCNLRKGNCSGSVCGRDPRSHLCTCAEGYTLSLDGKFCEDVNECAFWNHGCTLGCENTPGSYYCTCPAGFVLLPDGKRCHQLISCPSNVSECSHDCVLTSDGPICFCPEGSVLETDGKTCSGCSSPDNGGCSQLCTPLSPVSWECGCSPGYDLQLDKKSCAASGPPPFLLFADSKDIRHMRFDGTDYGILLGQQIGTVFALDHDPVENKIYFAHTALKWIERANMDGSQRERLIEEGVDVPEGLAVDWIGRRLYWTDKGKSVIEGSDLHGKYRKIIIKENISQPRGIAVHPVAKRLFWTDTGINPRIESSSLQGFGRLIIASSDLIEPSGITIDYLTDKLYWCDVQQSVIEMANLDGSKRQRLAQNHVGHPFAVAVFEDHVWFSDWATPAVIRVNKRTGKNRVRLQGSMLKPSSLVVVHPLAKPGANPCLYQNGGCEHICKERFGTASCSCREGFIKAPDGKMCLALNGHQIPAGNEADLSNQVTPWDTLSKTGASEDNTTESQHMLVAEIMVSEQDDCGPVGCSTHAQCVPEGEDATCQCLEGFAGDGNLCSDIDECEMGIPVCPPTSSKCINTEGGYVCQCSEGFQGDGIHCLDIDECHLGLHSCGENANCTNTEGGYTCTCAGSLSEPGPICPLDSTPPSLLGEDGRYPVRNSYPECPPSHDGYCLHDGVCMYIEAVDNYACNCVVGYVGERCQHRDLKWWELRHAGRGWQTNVTVVAICVVVLVLLLLMGLWGAHHYRTQKLPSKHPKNPYEESIRDSSSSRPADSEAGMSSCPHPWFVLIKEHQDLRNGSPPVAGKDGQAADGSMEPWRTEPQMCGMGTERSCWMPPSTDEGSVPQVMDRSFHLPSCGTQPLVGVEKSHALLSPNSLCQQRAPDPPCSMEPTQ</sequence>
<evidence type="ECO:0000256" key="7">
    <source>
        <dbReference type="ARBA" id="ARBA00022989"/>
    </source>
</evidence>
<comment type="caution">
    <text evidence="13">Lacks conserved residue(s) required for the propagation of feature annotation.</text>
</comment>
<dbReference type="SUPFAM" id="SSF57184">
    <property type="entry name" value="Growth factor receptor domain"/>
    <property type="match status" value="1"/>
</dbReference>
<dbReference type="SUPFAM" id="SSF63825">
    <property type="entry name" value="YWTD domain"/>
    <property type="match status" value="2"/>
</dbReference>
<dbReference type="InterPro" id="IPR050778">
    <property type="entry name" value="Cueball_EGF_LRP_Nidogen"/>
</dbReference>
<feature type="domain" description="EGF-like" evidence="17">
    <location>
        <begin position="971"/>
        <end position="1012"/>
    </location>
</feature>
<feature type="disulfide bond" evidence="13">
    <location>
        <begin position="1002"/>
        <end position="1011"/>
    </location>
</feature>
<gene>
    <name evidence="19" type="primary">EGF</name>
</gene>
<dbReference type="CDD" id="cd00054">
    <property type="entry name" value="EGF_CA"/>
    <property type="match status" value="2"/>
</dbReference>
<feature type="repeat" description="LDL-receptor class B" evidence="14">
    <location>
        <begin position="566"/>
        <end position="608"/>
    </location>
</feature>
<evidence type="ECO:0000313" key="19">
    <source>
        <dbReference type="RefSeq" id="XP_008568401.1"/>
    </source>
</evidence>
<dbReference type="SMART" id="SM00179">
    <property type="entry name" value="EGF_CA"/>
    <property type="match status" value="5"/>
</dbReference>
<keyword evidence="6" id="KW-0677">Repeat</keyword>
<dbReference type="PANTHER" id="PTHR46513">
    <property type="entry name" value="VITELLOGENIN RECEPTOR-LIKE PROTEIN-RELATED-RELATED"/>
    <property type="match status" value="1"/>
</dbReference>
<dbReference type="SMART" id="SM00135">
    <property type="entry name" value="LY"/>
    <property type="match status" value="9"/>
</dbReference>
<keyword evidence="5" id="KW-0732">Signal</keyword>
<evidence type="ECO:0000256" key="8">
    <source>
        <dbReference type="ARBA" id="ARBA00023030"/>
    </source>
</evidence>
<reference evidence="19" key="1">
    <citation type="submission" date="2025-08" db="UniProtKB">
        <authorList>
            <consortium name="RefSeq"/>
        </authorList>
    </citation>
    <scope>IDENTIFICATION</scope>
</reference>
<keyword evidence="8 12" id="KW-0339">Growth factor</keyword>
<comment type="subunit">
    <text evidence="12">Interacts with EGFR and promotes EGFR dimerization.</text>
</comment>
<proteinExistence type="predicted"/>
<dbReference type="PANTHER" id="PTHR46513:SF5">
    <property type="entry name" value="PRO-EPIDERMAL GROWTH FACTOR"/>
    <property type="match status" value="1"/>
</dbReference>
<dbReference type="InterPro" id="IPR000742">
    <property type="entry name" value="EGF"/>
</dbReference>
<dbReference type="InterPro" id="IPR000152">
    <property type="entry name" value="EGF-type_Asp/Asn_hydroxyl_site"/>
</dbReference>
<evidence type="ECO:0000256" key="13">
    <source>
        <dbReference type="PROSITE-ProRule" id="PRU00076"/>
    </source>
</evidence>
<evidence type="ECO:0000256" key="3">
    <source>
        <dbReference type="ARBA" id="ARBA00022536"/>
    </source>
</evidence>
<evidence type="ECO:0000256" key="4">
    <source>
        <dbReference type="ARBA" id="ARBA00022692"/>
    </source>
</evidence>
<dbReference type="PROSITE" id="PS01186">
    <property type="entry name" value="EGF_2"/>
    <property type="match status" value="4"/>
</dbReference>
<evidence type="ECO:0000256" key="15">
    <source>
        <dbReference type="SAM" id="MobiDB-lite"/>
    </source>
</evidence>
<dbReference type="SMART" id="SM00181">
    <property type="entry name" value="EGF"/>
    <property type="match status" value="9"/>
</dbReference>
<dbReference type="SUPFAM" id="SSF57196">
    <property type="entry name" value="EGF/Laminin"/>
    <property type="match status" value="4"/>
</dbReference>
<dbReference type="GeneID" id="103588497"/>
<dbReference type="Pfam" id="PF00058">
    <property type="entry name" value="Ldl_recept_b"/>
    <property type="match status" value="4"/>
</dbReference>
<dbReference type="PROSITE" id="PS01187">
    <property type="entry name" value="EGF_CA"/>
    <property type="match status" value="2"/>
</dbReference>
<dbReference type="InterPro" id="IPR026823">
    <property type="entry name" value="cEGF"/>
</dbReference>
<feature type="domain" description="EGF-like" evidence="17">
    <location>
        <begin position="830"/>
        <end position="868"/>
    </location>
</feature>
<dbReference type="InterPro" id="IPR000033">
    <property type="entry name" value="LDLR_classB_rpt"/>
</dbReference>
<dbReference type="PIRSF" id="PIRSF001778">
    <property type="entry name" value="Pro-epidermal_growth_factor"/>
    <property type="match status" value="1"/>
</dbReference>
<dbReference type="InterPro" id="IPR049883">
    <property type="entry name" value="NOTCH1_EGF-like"/>
</dbReference>
<dbReference type="PROSITE" id="PS00010">
    <property type="entry name" value="ASX_HYDROXYL"/>
    <property type="match status" value="3"/>
</dbReference>
<name>A0ABM0QJ60_GALVR</name>
<keyword evidence="18" id="KW-1185">Reference proteome</keyword>
<protein>
    <recommendedName>
        <fullName evidence="2 12">Pro-epidermal growth factor</fullName>
    </recommendedName>
</protein>
<dbReference type="InterPro" id="IPR011042">
    <property type="entry name" value="6-blade_b-propeller_TolB-like"/>
</dbReference>
<evidence type="ECO:0000256" key="9">
    <source>
        <dbReference type="ARBA" id="ARBA00023136"/>
    </source>
</evidence>
<dbReference type="Gene3D" id="2.120.10.30">
    <property type="entry name" value="TolB, C-terminal domain"/>
    <property type="match status" value="2"/>
</dbReference>
<evidence type="ECO:0000256" key="1">
    <source>
        <dbReference type="ARBA" id="ARBA00004479"/>
    </source>
</evidence>
<evidence type="ECO:0000256" key="5">
    <source>
        <dbReference type="ARBA" id="ARBA00022729"/>
    </source>
</evidence>
<feature type="region of interest" description="Disordered" evidence="15">
    <location>
        <begin position="1062"/>
        <end position="1089"/>
    </location>
</feature>
<feature type="domain" description="EGF-like" evidence="17">
    <location>
        <begin position="869"/>
        <end position="910"/>
    </location>
</feature>
<evidence type="ECO:0000256" key="12">
    <source>
        <dbReference type="PIRNR" id="PIRNR001778"/>
    </source>
</evidence>
<evidence type="ECO:0000256" key="10">
    <source>
        <dbReference type="ARBA" id="ARBA00023157"/>
    </source>
</evidence>
<dbReference type="Pfam" id="PF14670">
    <property type="entry name" value="FXa_inhibition"/>
    <property type="match status" value="1"/>
</dbReference>